<dbReference type="GO" id="GO:0000155">
    <property type="term" value="F:phosphorelay sensor kinase activity"/>
    <property type="evidence" value="ECO:0007669"/>
    <property type="project" value="InterPro"/>
</dbReference>
<feature type="transmembrane region" description="Helical" evidence="17">
    <location>
        <begin position="6"/>
        <end position="28"/>
    </location>
</feature>
<evidence type="ECO:0000256" key="8">
    <source>
        <dbReference type="ARBA" id="ARBA00022741"/>
    </source>
</evidence>
<dbReference type="PROSITE" id="PS50885">
    <property type="entry name" value="HAMP"/>
    <property type="match status" value="1"/>
</dbReference>
<dbReference type="InterPro" id="IPR011006">
    <property type="entry name" value="CheY-like_superfamily"/>
</dbReference>
<evidence type="ECO:0000256" key="11">
    <source>
        <dbReference type="ARBA" id="ARBA00022989"/>
    </source>
</evidence>
<evidence type="ECO:0000256" key="16">
    <source>
        <dbReference type="SAM" id="MobiDB-lite"/>
    </source>
</evidence>
<dbReference type="PANTHER" id="PTHR45339">
    <property type="entry name" value="HYBRID SIGNAL TRANSDUCTION HISTIDINE KINASE J"/>
    <property type="match status" value="1"/>
</dbReference>
<evidence type="ECO:0000256" key="9">
    <source>
        <dbReference type="ARBA" id="ARBA00022777"/>
    </source>
</evidence>
<evidence type="ECO:0000256" key="13">
    <source>
        <dbReference type="ARBA" id="ARBA00023136"/>
    </source>
</evidence>
<dbReference type="CDD" id="cd06225">
    <property type="entry name" value="HAMP"/>
    <property type="match status" value="1"/>
</dbReference>
<evidence type="ECO:0000256" key="7">
    <source>
        <dbReference type="ARBA" id="ARBA00022692"/>
    </source>
</evidence>
<feature type="domain" description="HAMP" evidence="20">
    <location>
        <begin position="172"/>
        <end position="224"/>
    </location>
</feature>
<dbReference type="SMART" id="SM00304">
    <property type="entry name" value="HAMP"/>
    <property type="match status" value="1"/>
</dbReference>
<keyword evidence="23" id="KW-1185">Reference proteome</keyword>
<keyword evidence="4" id="KW-1003">Cell membrane</keyword>
<evidence type="ECO:0000256" key="5">
    <source>
        <dbReference type="ARBA" id="ARBA00022553"/>
    </source>
</evidence>
<keyword evidence="8" id="KW-0547">Nucleotide-binding</keyword>
<feature type="transmembrane region" description="Helical" evidence="17">
    <location>
        <begin position="149"/>
        <end position="171"/>
    </location>
</feature>
<dbReference type="SMART" id="SM00387">
    <property type="entry name" value="HATPase_c"/>
    <property type="match status" value="1"/>
</dbReference>
<keyword evidence="11 17" id="KW-1133">Transmembrane helix</keyword>
<evidence type="ECO:0000256" key="3">
    <source>
        <dbReference type="ARBA" id="ARBA00012438"/>
    </source>
</evidence>
<dbReference type="PRINTS" id="PR00344">
    <property type="entry name" value="BCTRLSENSOR"/>
</dbReference>
<dbReference type="InterPro" id="IPR001789">
    <property type="entry name" value="Sig_transdc_resp-reg_receiver"/>
</dbReference>
<dbReference type="Gene3D" id="1.20.120.160">
    <property type="entry name" value="HPT domain"/>
    <property type="match status" value="1"/>
</dbReference>
<keyword evidence="9" id="KW-0418">Kinase</keyword>
<sequence>MPIRTRLLLLAVVVPLALMLTLTLLALLHDSQIRRAALEQRTLGSAELLRPSLEHALLDHHHTWLPNLLQRLQDIPEVRAVSLREGGGVATLELGQQQPVLDDYAAAPPLGERDGDWRLVLPLEHASEDYYLDVSVDTTALTLAFYRHLTAAALVWLVSGLLLFLLTYIVYRRIDRPIEELQELLRRLNAGDYQLRLARQGPPELGRLAASVNTLSDHLENAHEDMQRHIDQTTRDLQESMETIEIQNIELDMAHRRALEANRIKSEFLANMSHEIRTPLNGIIGFCQLLSRSPLDTRQREWLDHVSKASDSLLALINDILDFSKLEAGKMELECVNLDAQALVDEVLGLQGPQAHHKQLHLLGLVYDDVPEQLQGDPLRIKQVLTNLVHNAIKFTQRGEVIVRVMLDDSDNQRVTLRISVSDTGIGLSESACQRLFQAFSQASASDSRHYGGTGLGLMISRQLVEQMGGEIGVESELGHGSTFTFTLPLEAQRLAPRPPELALGGLRVAFDEPHPATRHALAHLLEQWGAELVTLDADSAPDLLIAGLAHEDLVPARLASWQACLNACHCPCILLVQAGPLELPDLHLPHGGELLSRPLSRRVLASSIERLITPQALPAPAPEPCPSQLLVVDDNSANRLLLEAMLEDLGLDAQLAASGEEALALAQGQHFDMVLMDIRLPGMDGIATTQALRHLDERWRQCPVIAVTAHAMQEERQRLLSSGLQEVLIKPVDHAALLDLLKRRLTIAEHHAEAIPPADQDELAVVDLPLGTQLAAGREALAWDTLLLLVDSLDASEAALRSAWQAGDEEAFLDAIHALNGACRYCGVPQLALLAETLETRLRSRGLNGVAPLLDDLYAAMARLADWRRQHAPSAQPSSTTKASASPSSSDSDR</sequence>
<dbReference type="Proteomes" id="UP000217771">
    <property type="component" value="Unassembled WGS sequence"/>
</dbReference>
<keyword evidence="12" id="KW-0902">Two-component regulatory system</keyword>
<evidence type="ECO:0000313" key="23">
    <source>
        <dbReference type="Proteomes" id="UP000217771"/>
    </source>
</evidence>
<evidence type="ECO:0000256" key="2">
    <source>
        <dbReference type="ARBA" id="ARBA00004651"/>
    </source>
</evidence>
<keyword evidence="10" id="KW-0067">ATP-binding</keyword>
<dbReference type="Gene3D" id="6.10.340.10">
    <property type="match status" value="1"/>
</dbReference>
<feature type="domain" description="HPt" evidence="21">
    <location>
        <begin position="779"/>
        <end position="872"/>
    </location>
</feature>
<dbReference type="PANTHER" id="PTHR45339:SF1">
    <property type="entry name" value="HYBRID SIGNAL TRANSDUCTION HISTIDINE KINASE J"/>
    <property type="match status" value="1"/>
</dbReference>
<feature type="modified residue" description="Phosphohistidine" evidence="14">
    <location>
        <position position="818"/>
    </location>
</feature>
<reference evidence="22 23" key="1">
    <citation type="submission" date="2017-08" db="EMBL/GenBank/DDBJ databases">
        <title>Halomonas alkalisoli sp. nov., isolated from saline alkaline soil.</title>
        <authorList>
            <person name="Wang D."/>
            <person name="Zhang G."/>
        </authorList>
    </citation>
    <scope>NUCLEOTIDE SEQUENCE [LARGE SCALE GENOMIC DNA]</scope>
    <source>
        <strain evidence="22 23">WRN001</strain>
    </source>
</reference>
<dbReference type="SUPFAM" id="SSF47384">
    <property type="entry name" value="Homodimeric domain of signal transducing histidine kinase"/>
    <property type="match status" value="1"/>
</dbReference>
<feature type="compositionally biased region" description="Low complexity" evidence="16">
    <location>
        <begin position="873"/>
        <end position="895"/>
    </location>
</feature>
<dbReference type="PROSITE" id="PS50894">
    <property type="entry name" value="HPT"/>
    <property type="match status" value="1"/>
</dbReference>
<organism evidence="22 23">
    <name type="scientific">Halomonas salipaludis</name>
    <dbReference type="NCBI Taxonomy" id="2032625"/>
    <lineage>
        <taxon>Bacteria</taxon>
        <taxon>Pseudomonadati</taxon>
        <taxon>Pseudomonadota</taxon>
        <taxon>Gammaproteobacteria</taxon>
        <taxon>Oceanospirillales</taxon>
        <taxon>Halomonadaceae</taxon>
        <taxon>Halomonas</taxon>
    </lineage>
</organism>
<evidence type="ECO:0000256" key="15">
    <source>
        <dbReference type="PROSITE-ProRule" id="PRU00169"/>
    </source>
</evidence>
<dbReference type="CDD" id="cd17546">
    <property type="entry name" value="REC_hyHK_CKI1_RcsC-like"/>
    <property type="match status" value="1"/>
</dbReference>
<keyword evidence="6" id="KW-0808">Transferase</keyword>
<evidence type="ECO:0000256" key="6">
    <source>
        <dbReference type="ARBA" id="ARBA00022679"/>
    </source>
</evidence>
<evidence type="ECO:0000256" key="10">
    <source>
        <dbReference type="ARBA" id="ARBA00022840"/>
    </source>
</evidence>
<dbReference type="EC" id="2.7.13.3" evidence="3"/>
<dbReference type="InterPro" id="IPR008207">
    <property type="entry name" value="Sig_transdc_His_kin_Hpt_dom"/>
</dbReference>
<comment type="caution">
    <text evidence="22">The sequence shown here is derived from an EMBL/GenBank/DDBJ whole genome shotgun (WGS) entry which is preliminary data.</text>
</comment>
<dbReference type="FunFam" id="3.30.565.10:FF:000010">
    <property type="entry name" value="Sensor histidine kinase RcsC"/>
    <property type="match status" value="1"/>
</dbReference>
<dbReference type="InterPro" id="IPR036097">
    <property type="entry name" value="HisK_dim/P_sf"/>
</dbReference>
<evidence type="ECO:0000259" key="20">
    <source>
        <dbReference type="PROSITE" id="PS50885"/>
    </source>
</evidence>
<dbReference type="GO" id="GO:0005524">
    <property type="term" value="F:ATP binding"/>
    <property type="evidence" value="ECO:0007669"/>
    <property type="project" value="UniProtKB-KW"/>
</dbReference>
<feature type="modified residue" description="4-aspartylphosphate" evidence="15">
    <location>
        <position position="678"/>
    </location>
</feature>
<gene>
    <name evidence="22" type="ORF">CK498_17695</name>
</gene>
<evidence type="ECO:0000256" key="4">
    <source>
        <dbReference type="ARBA" id="ARBA00022475"/>
    </source>
</evidence>
<dbReference type="CDD" id="cd00082">
    <property type="entry name" value="HisKA"/>
    <property type="match status" value="1"/>
</dbReference>
<dbReference type="GO" id="GO:0005886">
    <property type="term" value="C:plasma membrane"/>
    <property type="evidence" value="ECO:0007669"/>
    <property type="project" value="UniProtKB-SubCell"/>
</dbReference>
<dbReference type="Pfam" id="PF02518">
    <property type="entry name" value="HATPase_c"/>
    <property type="match status" value="1"/>
</dbReference>
<dbReference type="InterPro" id="IPR036890">
    <property type="entry name" value="HATPase_C_sf"/>
</dbReference>
<dbReference type="InterPro" id="IPR005467">
    <property type="entry name" value="His_kinase_dom"/>
</dbReference>
<feature type="domain" description="Response regulatory" evidence="19">
    <location>
        <begin position="629"/>
        <end position="746"/>
    </location>
</feature>
<dbReference type="InterPro" id="IPR036641">
    <property type="entry name" value="HPT_dom_sf"/>
</dbReference>
<dbReference type="SUPFAM" id="SSF55874">
    <property type="entry name" value="ATPase domain of HSP90 chaperone/DNA topoisomerase II/histidine kinase"/>
    <property type="match status" value="1"/>
</dbReference>
<evidence type="ECO:0000259" key="21">
    <source>
        <dbReference type="PROSITE" id="PS50894"/>
    </source>
</evidence>
<dbReference type="InterPro" id="IPR003594">
    <property type="entry name" value="HATPase_dom"/>
</dbReference>
<dbReference type="RefSeq" id="WP_095622166.1">
    <property type="nucleotide sequence ID" value="NZ_NSKB01000006.1"/>
</dbReference>
<dbReference type="Pfam" id="PF00072">
    <property type="entry name" value="Response_reg"/>
    <property type="match status" value="1"/>
</dbReference>
<dbReference type="SMART" id="SM00448">
    <property type="entry name" value="REC"/>
    <property type="match status" value="1"/>
</dbReference>
<keyword evidence="13 17" id="KW-0472">Membrane</keyword>
<dbReference type="InterPro" id="IPR003661">
    <property type="entry name" value="HisK_dim/P_dom"/>
</dbReference>
<dbReference type="Gene3D" id="3.30.565.10">
    <property type="entry name" value="Histidine kinase-like ATPase, C-terminal domain"/>
    <property type="match status" value="1"/>
</dbReference>
<dbReference type="AlphaFoldDB" id="A0A2A2ERJ1"/>
<dbReference type="InterPro" id="IPR004358">
    <property type="entry name" value="Sig_transdc_His_kin-like_C"/>
</dbReference>
<dbReference type="Pfam" id="PF01627">
    <property type="entry name" value="Hpt"/>
    <property type="match status" value="1"/>
</dbReference>
<dbReference type="SUPFAM" id="SSF52172">
    <property type="entry name" value="CheY-like"/>
    <property type="match status" value="1"/>
</dbReference>
<name>A0A2A2ERJ1_9GAMM</name>
<dbReference type="PROSITE" id="PS50110">
    <property type="entry name" value="RESPONSE_REGULATORY"/>
    <property type="match status" value="1"/>
</dbReference>
<keyword evidence="5 15" id="KW-0597">Phosphoprotein</keyword>
<dbReference type="SUPFAM" id="SSF47226">
    <property type="entry name" value="Histidine-containing phosphotransfer domain, HPT domain"/>
    <property type="match status" value="1"/>
</dbReference>
<dbReference type="InterPro" id="IPR003660">
    <property type="entry name" value="HAMP_dom"/>
</dbReference>
<dbReference type="CDD" id="cd16922">
    <property type="entry name" value="HATPase_EvgS-ArcB-TorS-like"/>
    <property type="match status" value="1"/>
</dbReference>
<dbReference type="FunFam" id="1.10.287.130:FF:000003">
    <property type="entry name" value="Histidine kinase"/>
    <property type="match status" value="1"/>
</dbReference>
<feature type="domain" description="Histidine kinase" evidence="18">
    <location>
        <begin position="271"/>
        <end position="492"/>
    </location>
</feature>
<dbReference type="OrthoDB" id="9797243at2"/>
<evidence type="ECO:0000313" key="22">
    <source>
        <dbReference type="EMBL" id="PAU75746.1"/>
    </source>
</evidence>
<evidence type="ECO:0000256" key="12">
    <source>
        <dbReference type="ARBA" id="ARBA00023012"/>
    </source>
</evidence>
<dbReference type="Gene3D" id="3.40.50.2300">
    <property type="match status" value="1"/>
</dbReference>
<dbReference type="Gene3D" id="1.10.287.130">
    <property type="match status" value="1"/>
</dbReference>
<accession>A0A2A2ERJ1</accession>
<feature type="region of interest" description="Disordered" evidence="16">
    <location>
        <begin position="870"/>
        <end position="895"/>
    </location>
</feature>
<protein>
    <recommendedName>
        <fullName evidence="3">histidine kinase</fullName>
        <ecNumber evidence="3">2.7.13.3</ecNumber>
    </recommendedName>
</protein>
<evidence type="ECO:0000256" key="1">
    <source>
        <dbReference type="ARBA" id="ARBA00000085"/>
    </source>
</evidence>
<evidence type="ECO:0000259" key="19">
    <source>
        <dbReference type="PROSITE" id="PS50110"/>
    </source>
</evidence>
<evidence type="ECO:0000256" key="17">
    <source>
        <dbReference type="SAM" id="Phobius"/>
    </source>
</evidence>
<dbReference type="PROSITE" id="PS50109">
    <property type="entry name" value="HIS_KIN"/>
    <property type="match status" value="1"/>
</dbReference>
<evidence type="ECO:0000259" key="18">
    <source>
        <dbReference type="PROSITE" id="PS50109"/>
    </source>
</evidence>
<dbReference type="Pfam" id="PF00672">
    <property type="entry name" value="HAMP"/>
    <property type="match status" value="1"/>
</dbReference>
<dbReference type="SUPFAM" id="SSF158472">
    <property type="entry name" value="HAMP domain-like"/>
    <property type="match status" value="1"/>
</dbReference>
<proteinExistence type="predicted"/>
<dbReference type="EMBL" id="NSKB01000006">
    <property type="protein sequence ID" value="PAU75746.1"/>
    <property type="molecule type" value="Genomic_DNA"/>
</dbReference>
<comment type="subcellular location">
    <subcellularLocation>
        <location evidence="2">Cell membrane</location>
        <topology evidence="2">Multi-pass membrane protein</topology>
    </subcellularLocation>
</comment>
<keyword evidence="7 17" id="KW-0812">Transmembrane</keyword>
<comment type="catalytic activity">
    <reaction evidence="1">
        <text>ATP + protein L-histidine = ADP + protein N-phospho-L-histidine.</text>
        <dbReference type="EC" id="2.7.13.3"/>
    </reaction>
</comment>
<evidence type="ECO:0000256" key="14">
    <source>
        <dbReference type="PROSITE-ProRule" id="PRU00110"/>
    </source>
</evidence>
<dbReference type="Pfam" id="PF00512">
    <property type="entry name" value="HisKA"/>
    <property type="match status" value="1"/>
</dbReference>
<dbReference type="SMART" id="SM00388">
    <property type="entry name" value="HisKA"/>
    <property type="match status" value="1"/>
</dbReference>